<organism evidence="1 2">
    <name type="scientific">Pteropus alecto</name>
    <name type="common">Black flying fox</name>
    <dbReference type="NCBI Taxonomy" id="9402"/>
    <lineage>
        <taxon>Eukaryota</taxon>
        <taxon>Metazoa</taxon>
        <taxon>Chordata</taxon>
        <taxon>Craniata</taxon>
        <taxon>Vertebrata</taxon>
        <taxon>Euteleostomi</taxon>
        <taxon>Mammalia</taxon>
        <taxon>Eutheria</taxon>
        <taxon>Laurasiatheria</taxon>
        <taxon>Chiroptera</taxon>
        <taxon>Yinpterochiroptera</taxon>
        <taxon>Pteropodoidea</taxon>
        <taxon>Pteropodidae</taxon>
        <taxon>Pteropodinae</taxon>
        <taxon>Pteropus</taxon>
    </lineage>
</organism>
<dbReference type="GO" id="GO:0042276">
    <property type="term" value="P:error-prone translesion synthesis"/>
    <property type="evidence" value="ECO:0007669"/>
    <property type="project" value="TreeGrafter"/>
</dbReference>
<dbReference type="GO" id="GO:0070987">
    <property type="term" value="P:error-free translesion synthesis"/>
    <property type="evidence" value="ECO:0007669"/>
    <property type="project" value="TreeGrafter"/>
</dbReference>
<protein>
    <submittedName>
        <fullName evidence="1">DNA repair protein REV1</fullName>
    </submittedName>
</protein>
<dbReference type="EMBL" id="KB030860">
    <property type="protein sequence ID" value="ELK08958.1"/>
    <property type="molecule type" value="Genomic_DNA"/>
</dbReference>
<gene>
    <name evidence="1" type="ORF">PAL_GLEAN10003468</name>
</gene>
<evidence type="ECO:0000313" key="1">
    <source>
        <dbReference type="EMBL" id="ELK08958.1"/>
    </source>
</evidence>
<name>L5KEQ2_PTEAL</name>
<reference evidence="2" key="1">
    <citation type="journal article" date="2013" name="Science">
        <title>Comparative analysis of bat genomes provides insight into the evolution of flight and immunity.</title>
        <authorList>
            <person name="Zhang G."/>
            <person name="Cowled C."/>
            <person name="Shi Z."/>
            <person name="Huang Z."/>
            <person name="Bishop-Lilly K.A."/>
            <person name="Fang X."/>
            <person name="Wynne J.W."/>
            <person name="Xiong Z."/>
            <person name="Baker M.L."/>
            <person name="Zhao W."/>
            <person name="Tachedjian M."/>
            <person name="Zhu Y."/>
            <person name="Zhou P."/>
            <person name="Jiang X."/>
            <person name="Ng J."/>
            <person name="Yang L."/>
            <person name="Wu L."/>
            <person name="Xiao J."/>
            <person name="Feng Y."/>
            <person name="Chen Y."/>
            <person name="Sun X."/>
            <person name="Zhang Y."/>
            <person name="Marsh G.A."/>
            <person name="Crameri G."/>
            <person name="Broder C.C."/>
            <person name="Frey K.G."/>
            <person name="Wang L.F."/>
            <person name="Wang J."/>
        </authorList>
    </citation>
    <scope>NUCLEOTIDE SEQUENCE [LARGE SCALE GENOMIC DNA]</scope>
</reference>
<evidence type="ECO:0000313" key="2">
    <source>
        <dbReference type="Proteomes" id="UP000010552"/>
    </source>
</evidence>
<keyword evidence="2" id="KW-1185">Reference proteome</keyword>
<accession>L5KEQ2</accession>
<dbReference type="Proteomes" id="UP000010552">
    <property type="component" value="Unassembled WGS sequence"/>
</dbReference>
<dbReference type="InParanoid" id="L5KEQ2"/>
<dbReference type="GO" id="GO:0017125">
    <property type="term" value="F:deoxycytidyl transferase activity"/>
    <property type="evidence" value="ECO:0007669"/>
    <property type="project" value="TreeGrafter"/>
</dbReference>
<dbReference type="GO" id="GO:0003887">
    <property type="term" value="F:DNA-directed DNA polymerase activity"/>
    <property type="evidence" value="ECO:0007669"/>
    <property type="project" value="TreeGrafter"/>
</dbReference>
<dbReference type="GO" id="GO:0005634">
    <property type="term" value="C:nucleus"/>
    <property type="evidence" value="ECO:0007669"/>
    <property type="project" value="TreeGrafter"/>
</dbReference>
<dbReference type="STRING" id="9402.L5KEQ2"/>
<proteinExistence type="predicted"/>
<dbReference type="AlphaFoldDB" id="L5KEQ2"/>
<sequence>MRRGGWRRRAENDGWEKWGGYMAAKVQKLEEQFRSDAALQKEGTASAIFSGVAIYVNGYTG</sequence>
<dbReference type="PANTHER" id="PTHR45990">
    <property type="entry name" value="DNA REPAIR PROTEIN REV1"/>
    <property type="match status" value="1"/>
</dbReference>
<dbReference type="PANTHER" id="PTHR45990:SF1">
    <property type="entry name" value="DNA REPAIR PROTEIN REV1"/>
    <property type="match status" value="1"/>
</dbReference>